<evidence type="ECO:0000313" key="4">
    <source>
        <dbReference type="EMBL" id="KIM45573.1"/>
    </source>
</evidence>
<name>A0A0C2Y6V8_HEBCY</name>
<evidence type="ECO:0000313" key="5">
    <source>
        <dbReference type="Proteomes" id="UP000053424"/>
    </source>
</evidence>
<dbReference type="GO" id="GO:0019290">
    <property type="term" value="P:siderophore biosynthetic process"/>
    <property type="evidence" value="ECO:0007669"/>
    <property type="project" value="InterPro"/>
</dbReference>
<dbReference type="Pfam" id="PF13523">
    <property type="entry name" value="Acetyltransf_8"/>
    <property type="match status" value="1"/>
</dbReference>
<sequence>MERNNATSRRLQAVANHTSVPSPPKEKNTLLLVLPDGGKVDAALAKNPEDPNEIILNGSVVVLYTISESQDFALDVTSVGTRYQGATAHVPKYKLLTLAAPKIPTGRTKDVSIADFWVAIYALFTLYHTQEHIPIAFTSFPNAEEIKEYLITTGLGRLYPTSELSVKKSLLTKEITFLSRATFWQGAGTTGYHRRSWLLNPKPTFPSVQSCTRNEKVIAIHPLRPSKPHPGEVLYRRWCSAVNQMLEITYFDLEGVHDGTKALGGGLSRHMVAFHKWHNDERVNTAWGERGSLETHREYVEQLIADPHVLPCMLSWDGELMGYVEIVYVKEDHVAPHYPSDVVPGDWERGIHVLVGESKFLGGGRSEIWLRSLLHYIFLADPRTDRVVGEPNEENKAIIKVALNAGFHVQTVFDFPYKRSALVLNPREKFFKLCRLW</sequence>
<dbReference type="SUPFAM" id="SSF55729">
    <property type="entry name" value="Acyl-CoA N-acyltransferases (Nat)"/>
    <property type="match status" value="1"/>
</dbReference>
<feature type="region of interest" description="Disordered" evidence="2">
    <location>
        <begin position="1"/>
        <end position="27"/>
    </location>
</feature>
<dbReference type="OrthoDB" id="4250781at2759"/>
<keyword evidence="5" id="KW-1185">Reference proteome</keyword>
<dbReference type="EMBL" id="KN831772">
    <property type="protein sequence ID" value="KIM45573.1"/>
    <property type="molecule type" value="Genomic_DNA"/>
</dbReference>
<feature type="domain" description="Acyltransferase MbtK/IucB-like conserved" evidence="3">
    <location>
        <begin position="267"/>
        <end position="310"/>
    </location>
</feature>
<dbReference type="Gene3D" id="3.40.630.30">
    <property type="match status" value="1"/>
</dbReference>
<dbReference type="AlphaFoldDB" id="A0A0C2Y6V8"/>
<dbReference type="InterPro" id="IPR019432">
    <property type="entry name" value="Acyltransferase_MbtK/IucB-like"/>
</dbReference>
<dbReference type="STRING" id="686832.A0A0C2Y6V8"/>
<gene>
    <name evidence="4" type="ORF">M413DRAFT_442241</name>
</gene>
<accession>A0A0C2Y6V8</accession>
<comment type="similarity">
    <text evidence="1">Belongs to the lysine N-acyltransferase MbtK family.</text>
</comment>
<evidence type="ECO:0000256" key="1">
    <source>
        <dbReference type="ARBA" id="ARBA00009893"/>
    </source>
</evidence>
<dbReference type="GO" id="GO:0016410">
    <property type="term" value="F:N-acyltransferase activity"/>
    <property type="evidence" value="ECO:0007669"/>
    <property type="project" value="TreeGrafter"/>
</dbReference>
<reference evidence="4 5" key="1">
    <citation type="submission" date="2014-04" db="EMBL/GenBank/DDBJ databases">
        <authorList>
            <consortium name="DOE Joint Genome Institute"/>
            <person name="Kuo A."/>
            <person name="Gay G."/>
            <person name="Dore J."/>
            <person name="Kohler A."/>
            <person name="Nagy L.G."/>
            <person name="Floudas D."/>
            <person name="Copeland A."/>
            <person name="Barry K.W."/>
            <person name="Cichocki N."/>
            <person name="Veneault-Fourrey C."/>
            <person name="LaButti K."/>
            <person name="Lindquist E.A."/>
            <person name="Lipzen A."/>
            <person name="Lundell T."/>
            <person name="Morin E."/>
            <person name="Murat C."/>
            <person name="Sun H."/>
            <person name="Tunlid A."/>
            <person name="Henrissat B."/>
            <person name="Grigoriev I.V."/>
            <person name="Hibbett D.S."/>
            <person name="Martin F."/>
            <person name="Nordberg H.P."/>
            <person name="Cantor M.N."/>
            <person name="Hua S.X."/>
        </authorList>
    </citation>
    <scope>NUCLEOTIDE SEQUENCE [LARGE SCALE GENOMIC DNA]</scope>
    <source>
        <strain evidence="5">h7</strain>
    </source>
</reference>
<evidence type="ECO:0000259" key="3">
    <source>
        <dbReference type="SMART" id="SM01006"/>
    </source>
</evidence>
<dbReference type="Proteomes" id="UP000053424">
    <property type="component" value="Unassembled WGS sequence"/>
</dbReference>
<dbReference type="PANTHER" id="PTHR31438">
    <property type="entry name" value="LYSINE N-ACYLTRANSFERASE C17G9.06C-RELATED"/>
    <property type="match status" value="1"/>
</dbReference>
<dbReference type="HOGENOM" id="CLU_039848_7_1_1"/>
<feature type="compositionally biased region" description="Polar residues" evidence="2">
    <location>
        <begin position="1"/>
        <end position="20"/>
    </location>
</feature>
<dbReference type="SMART" id="SM01006">
    <property type="entry name" value="AlcB"/>
    <property type="match status" value="1"/>
</dbReference>
<reference evidence="5" key="2">
    <citation type="submission" date="2015-01" db="EMBL/GenBank/DDBJ databases">
        <title>Evolutionary Origins and Diversification of the Mycorrhizal Mutualists.</title>
        <authorList>
            <consortium name="DOE Joint Genome Institute"/>
            <consortium name="Mycorrhizal Genomics Consortium"/>
            <person name="Kohler A."/>
            <person name="Kuo A."/>
            <person name="Nagy L.G."/>
            <person name="Floudas D."/>
            <person name="Copeland A."/>
            <person name="Barry K.W."/>
            <person name="Cichocki N."/>
            <person name="Veneault-Fourrey C."/>
            <person name="LaButti K."/>
            <person name="Lindquist E.A."/>
            <person name="Lipzen A."/>
            <person name="Lundell T."/>
            <person name="Morin E."/>
            <person name="Murat C."/>
            <person name="Riley R."/>
            <person name="Ohm R."/>
            <person name="Sun H."/>
            <person name="Tunlid A."/>
            <person name="Henrissat B."/>
            <person name="Grigoriev I.V."/>
            <person name="Hibbett D.S."/>
            <person name="Martin F."/>
        </authorList>
    </citation>
    <scope>NUCLEOTIDE SEQUENCE [LARGE SCALE GENOMIC DNA]</scope>
    <source>
        <strain evidence="5">h7</strain>
    </source>
</reference>
<evidence type="ECO:0000256" key="2">
    <source>
        <dbReference type="SAM" id="MobiDB-lite"/>
    </source>
</evidence>
<proteinExistence type="inferred from homology"/>
<protein>
    <recommendedName>
        <fullName evidence="3">Acyltransferase MbtK/IucB-like conserved domain-containing protein</fullName>
    </recommendedName>
</protein>
<dbReference type="InterPro" id="IPR016181">
    <property type="entry name" value="Acyl_CoA_acyltransferase"/>
</dbReference>
<organism evidence="4 5">
    <name type="scientific">Hebeloma cylindrosporum</name>
    <dbReference type="NCBI Taxonomy" id="76867"/>
    <lineage>
        <taxon>Eukaryota</taxon>
        <taxon>Fungi</taxon>
        <taxon>Dikarya</taxon>
        <taxon>Basidiomycota</taxon>
        <taxon>Agaricomycotina</taxon>
        <taxon>Agaricomycetes</taxon>
        <taxon>Agaricomycetidae</taxon>
        <taxon>Agaricales</taxon>
        <taxon>Agaricineae</taxon>
        <taxon>Hymenogastraceae</taxon>
        <taxon>Hebeloma</taxon>
    </lineage>
</organism>
<dbReference type="PANTHER" id="PTHR31438:SF1">
    <property type="entry name" value="LYSINE N-ACYLTRANSFERASE C17G9.06C-RELATED"/>
    <property type="match status" value="1"/>
</dbReference>